<evidence type="ECO:0000313" key="2">
    <source>
        <dbReference type="Proteomes" id="UP000887116"/>
    </source>
</evidence>
<sequence>MHHPTGNEESNQQTPLLWTCYASGMRDVSLVRTASCTASQRGRRNSRYYSMVMGMPYGVYSLCIIPREMKKVTCRPHCCGPAMLLV</sequence>
<proteinExistence type="predicted"/>
<dbReference type="Proteomes" id="UP000887116">
    <property type="component" value="Unassembled WGS sequence"/>
</dbReference>
<reference evidence="1" key="1">
    <citation type="submission" date="2020-07" db="EMBL/GenBank/DDBJ databases">
        <title>Multicomponent nature underlies the extraordinary mechanical properties of spider dragline silk.</title>
        <authorList>
            <person name="Kono N."/>
            <person name="Nakamura H."/>
            <person name="Mori M."/>
            <person name="Yoshida Y."/>
            <person name="Ohtoshi R."/>
            <person name="Malay A.D."/>
            <person name="Moran D.A.P."/>
            <person name="Tomita M."/>
            <person name="Numata K."/>
            <person name="Arakawa K."/>
        </authorList>
    </citation>
    <scope>NUCLEOTIDE SEQUENCE</scope>
</reference>
<name>A0A8X6IWW9_TRICU</name>
<comment type="caution">
    <text evidence="1">The sequence shown here is derived from an EMBL/GenBank/DDBJ whole genome shotgun (WGS) entry which is preliminary data.</text>
</comment>
<evidence type="ECO:0000313" key="1">
    <source>
        <dbReference type="EMBL" id="GFQ84495.1"/>
    </source>
</evidence>
<dbReference type="EMBL" id="BMAO01032774">
    <property type="protein sequence ID" value="GFQ84495.1"/>
    <property type="molecule type" value="Genomic_DNA"/>
</dbReference>
<dbReference type="AlphaFoldDB" id="A0A8X6IWW9"/>
<protein>
    <submittedName>
        <fullName evidence="1">Uncharacterized protein</fullName>
    </submittedName>
</protein>
<organism evidence="1 2">
    <name type="scientific">Trichonephila clavata</name>
    <name type="common">Joro spider</name>
    <name type="synonym">Nephila clavata</name>
    <dbReference type="NCBI Taxonomy" id="2740835"/>
    <lineage>
        <taxon>Eukaryota</taxon>
        <taxon>Metazoa</taxon>
        <taxon>Ecdysozoa</taxon>
        <taxon>Arthropoda</taxon>
        <taxon>Chelicerata</taxon>
        <taxon>Arachnida</taxon>
        <taxon>Araneae</taxon>
        <taxon>Araneomorphae</taxon>
        <taxon>Entelegynae</taxon>
        <taxon>Araneoidea</taxon>
        <taxon>Nephilidae</taxon>
        <taxon>Trichonephila</taxon>
    </lineage>
</organism>
<accession>A0A8X6IWW9</accession>
<gene>
    <name evidence="1" type="ORF">TNCT_252191</name>
</gene>
<keyword evidence="2" id="KW-1185">Reference proteome</keyword>